<feature type="region of interest" description="Disordered" evidence="1">
    <location>
        <begin position="121"/>
        <end position="140"/>
    </location>
</feature>
<evidence type="ECO:0000256" key="1">
    <source>
        <dbReference type="SAM" id="MobiDB-lite"/>
    </source>
</evidence>
<comment type="caution">
    <text evidence="2">The sequence shown here is derived from an EMBL/GenBank/DDBJ whole genome shotgun (WGS) entry which is preliminary data.</text>
</comment>
<evidence type="ECO:0000313" key="3">
    <source>
        <dbReference type="Proteomes" id="UP001066276"/>
    </source>
</evidence>
<accession>A0AAV7NUU3</accession>
<dbReference type="EMBL" id="JANPWB010000012">
    <property type="protein sequence ID" value="KAJ1118143.1"/>
    <property type="molecule type" value="Genomic_DNA"/>
</dbReference>
<evidence type="ECO:0000313" key="2">
    <source>
        <dbReference type="EMBL" id="KAJ1118143.1"/>
    </source>
</evidence>
<dbReference type="AlphaFoldDB" id="A0AAV7NUU3"/>
<feature type="compositionally biased region" description="Polar residues" evidence="1">
    <location>
        <begin position="156"/>
        <end position="167"/>
    </location>
</feature>
<organism evidence="2 3">
    <name type="scientific">Pleurodeles waltl</name>
    <name type="common">Iberian ribbed newt</name>
    <dbReference type="NCBI Taxonomy" id="8319"/>
    <lineage>
        <taxon>Eukaryota</taxon>
        <taxon>Metazoa</taxon>
        <taxon>Chordata</taxon>
        <taxon>Craniata</taxon>
        <taxon>Vertebrata</taxon>
        <taxon>Euteleostomi</taxon>
        <taxon>Amphibia</taxon>
        <taxon>Batrachia</taxon>
        <taxon>Caudata</taxon>
        <taxon>Salamandroidea</taxon>
        <taxon>Salamandridae</taxon>
        <taxon>Pleurodelinae</taxon>
        <taxon>Pleurodeles</taxon>
    </lineage>
</organism>
<proteinExistence type="predicted"/>
<reference evidence="2" key="1">
    <citation type="journal article" date="2022" name="bioRxiv">
        <title>Sequencing and chromosome-scale assembly of the giantPleurodeles waltlgenome.</title>
        <authorList>
            <person name="Brown T."/>
            <person name="Elewa A."/>
            <person name="Iarovenko S."/>
            <person name="Subramanian E."/>
            <person name="Araus A.J."/>
            <person name="Petzold A."/>
            <person name="Susuki M."/>
            <person name="Suzuki K.-i.T."/>
            <person name="Hayashi T."/>
            <person name="Toyoda A."/>
            <person name="Oliveira C."/>
            <person name="Osipova E."/>
            <person name="Leigh N.D."/>
            <person name="Simon A."/>
            <person name="Yun M.H."/>
        </authorList>
    </citation>
    <scope>NUCLEOTIDE SEQUENCE</scope>
    <source>
        <strain evidence="2">20211129_DDA</strain>
        <tissue evidence="2">Liver</tissue>
    </source>
</reference>
<name>A0AAV7NUU3_PLEWA</name>
<keyword evidence="3" id="KW-1185">Reference proteome</keyword>
<gene>
    <name evidence="2" type="ORF">NDU88_006338</name>
</gene>
<protein>
    <submittedName>
        <fullName evidence="2">Uncharacterized protein</fullName>
    </submittedName>
</protein>
<feature type="non-terminal residue" evidence="2">
    <location>
        <position position="175"/>
    </location>
</feature>
<sequence>CYTELLIDNVQIPDEEEFDDSITNIAERNEVHESESNDITLKDLLSNLALQIDSEKTSKFNINRRNIWDGARRAFLRKTYKATNRISVMFTDSSGNSEGAEKGIEEKSDLVMWLESEATFSSNSAESEYPVKEDSSDPLNVSNYTATAVSANMARESTLQVSSSHSVLSEGFDDH</sequence>
<dbReference type="Proteomes" id="UP001066276">
    <property type="component" value="Chromosome 8"/>
</dbReference>
<feature type="region of interest" description="Disordered" evidence="1">
    <location>
        <begin position="156"/>
        <end position="175"/>
    </location>
</feature>
<feature type="non-terminal residue" evidence="2">
    <location>
        <position position="1"/>
    </location>
</feature>